<keyword evidence="1" id="KW-0677">Repeat</keyword>
<feature type="region of interest" description="Disordered" evidence="3">
    <location>
        <begin position="66"/>
        <end position="107"/>
    </location>
</feature>
<keyword evidence="2" id="KW-0175">Coiled coil</keyword>
<dbReference type="Pfam" id="PF02493">
    <property type="entry name" value="MORN"/>
    <property type="match status" value="5"/>
</dbReference>
<feature type="coiled-coil region" evidence="2">
    <location>
        <begin position="142"/>
        <end position="169"/>
    </location>
</feature>
<dbReference type="GO" id="GO:0005829">
    <property type="term" value="C:cytosol"/>
    <property type="evidence" value="ECO:0007669"/>
    <property type="project" value="TreeGrafter"/>
</dbReference>
<proteinExistence type="predicted"/>
<name>A0A7S1UNY1_9STRA</name>
<protein>
    <submittedName>
        <fullName evidence="4">Uncharacterized protein</fullName>
    </submittedName>
</protein>
<dbReference type="PANTHER" id="PTHR43215">
    <property type="entry name" value="RADIAL SPOKE HEAD 1 HOMOLOG"/>
    <property type="match status" value="1"/>
</dbReference>
<dbReference type="AlphaFoldDB" id="A0A7S1UNY1"/>
<reference evidence="4" key="1">
    <citation type="submission" date="2021-01" db="EMBL/GenBank/DDBJ databases">
        <authorList>
            <person name="Corre E."/>
            <person name="Pelletier E."/>
            <person name="Niang G."/>
            <person name="Scheremetjew M."/>
            <person name="Finn R."/>
            <person name="Kale V."/>
            <person name="Holt S."/>
            <person name="Cochrane G."/>
            <person name="Meng A."/>
            <person name="Brown T."/>
            <person name="Cohen L."/>
        </authorList>
    </citation>
    <scope>NUCLEOTIDE SEQUENCE</scope>
    <source>
        <strain evidence="4">CCMP 410</strain>
    </source>
</reference>
<sequence>MTARPPPPPRQSALPSPLGACPQHPGFVHPTCPTCGAWNQIEVARQKLNLVHERLTLDKQLLKAEKKNHRRAAKQTGTGGSSAGSAMAAAAAMAASEAQEQLQHKDQELTTTKQELDIVRTTMQQTQITLTQSHQAQVTMIQRQHEQEIADLQHQLELQNQENNQILEMERRLHARAQQQSAASSQDTARVGMLQQQLQDQQTTQEVQLEELKQSHQQELEQLQNTHNAEVLALRRSTSDQWNRQKTLYEEKIVTLQQELQSQQLQLDSKTEQLKVELETKHQAEMAKQITLTSRWEQKVQELQEAVEKSRGADGLGKRQKEICVSCQEYASQLRELEVEMQEMKEEHDQLVTSLTSKNESMERQLEANAGATVNSVASAKEAAKLRQQLLALEAQVQTLEKEKRDLTTQLQRLNGQSKQSNQLEELQRHLEDVQKKQTAFLRENPTVQIPTAAKLASVDVASDRIKTAEELTVDATRLLTQLDATYECVSKLEAQQRREIAKLKNELNQTTDKAETVASATAAAPTNGGFFANGGGVPASSSQSRDERIAPLTKRDGSNHHVIELDYQGEKQSGRYTGWVNSKNIPNGRGCLRVDNGDVYEGEWNNGIRHGLGVYTWYEGDLYTGPWLDGRRHGHGTFVYSDGRLYDGEYIHGKRQGKGVFTWPFGAKFEGEYEGDKRNGTGLYVYADGRQYSGSYKDDRPHGYGVEKDRHGRVAYDGEWAYGEFVGDDK</sequence>
<dbReference type="EMBL" id="HBGK01005680">
    <property type="protein sequence ID" value="CAD9274093.1"/>
    <property type="molecule type" value="Transcribed_RNA"/>
</dbReference>
<feature type="compositionally biased region" description="Low complexity" evidence="3">
    <location>
        <begin position="83"/>
        <end position="100"/>
    </location>
</feature>
<gene>
    <name evidence="4" type="ORF">GOCE00092_LOCUS3001</name>
</gene>
<feature type="coiled-coil region" evidence="2">
    <location>
        <begin position="487"/>
        <end position="521"/>
    </location>
</feature>
<evidence type="ECO:0000256" key="3">
    <source>
        <dbReference type="SAM" id="MobiDB-lite"/>
    </source>
</evidence>
<dbReference type="InterPro" id="IPR003409">
    <property type="entry name" value="MORN"/>
</dbReference>
<organism evidence="4">
    <name type="scientific">Grammatophora oceanica</name>
    <dbReference type="NCBI Taxonomy" id="210454"/>
    <lineage>
        <taxon>Eukaryota</taxon>
        <taxon>Sar</taxon>
        <taxon>Stramenopiles</taxon>
        <taxon>Ochrophyta</taxon>
        <taxon>Bacillariophyta</taxon>
        <taxon>Fragilariophyceae</taxon>
        <taxon>Fragilariophycidae</taxon>
        <taxon>Rhabdonematales</taxon>
        <taxon>Grammatophoraceae</taxon>
        <taxon>Grammatophora</taxon>
    </lineage>
</organism>
<dbReference type="SUPFAM" id="SSF82185">
    <property type="entry name" value="Histone H3 K4-specific methyltransferase SET7/9 N-terminal domain"/>
    <property type="match status" value="1"/>
</dbReference>
<dbReference type="Gene3D" id="2.20.110.10">
    <property type="entry name" value="Histone H3 K4-specific methyltransferase SET7/9 N-terminal domain"/>
    <property type="match status" value="3"/>
</dbReference>
<dbReference type="SMART" id="SM00698">
    <property type="entry name" value="MORN"/>
    <property type="match status" value="5"/>
</dbReference>
<evidence type="ECO:0000313" key="4">
    <source>
        <dbReference type="EMBL" id="CAD9274093.1"/>
    </source>
</evidence>
<accession>A0A7S1UNY1</accession>
<feature type="coiled-coil region" evidence="2">
    <location>
        <begin position="195"/>
        <end position="273"/>
    </location>
</feature>
<evidence type="ECO:0000256" key="1">
    <source>
        <dbReference type="ARBA" id="ARBA00022737"/>
    </source>
</evidence>
<evidence type="ECO:0000256" key="2">
    <source>
        <dbReference type="SAM" id="Coils"/>
    </source>
</evidence>
<feature type="coiled-coil region" evidence="2">
    <location>
        <begin position="327"/>
        <end position="444"/>
    </location>
</feature>
<dbReference type="PANTHER" id="PTHR43215:SF14">
    <property type="entry name" value="RADIAL SPOKE HEAD 1 HOMOLOG"/>
    <property type="match status" value="1"/>
</dbReference>